<evidence type="ECO:0000256" key="6">
    <source>
        <dbReference type="ARBA" id="ARBA00023170"/>
    </source>
</evidence>
<keyword evidence="6" id="KW-0675">Receptor</keyword>
<keyword evidence="2" id="KW-1003">Cell membrane</keyword>
<evidence type="ECO:0008006" key="11">
    <source>
        <dbReference type="Google" id="ProtNLM"/>
    </source>
</evidence>
<proteinExistence type="predicted"/>
<evidence type="ECO:0000313" key="9">
    <source>
        <dbReference type="EMBL" id="KAK7865606.1"/>
    </source>
</evidence>
<dbReference type="GO" id="GO:0005886">
    <property type="term" value="C:plasma membrane"/>
    <property type="evidence" value="ECO:0007669"/>
    <property type="project" value="UniProtKB-SubCell"/>
</dbReference>
<comment type="subcellular location">
    <subcellularLocation>
        <location evidence="1">Cell membrane</location>
        <topology evidence="1">Multi-pass membrane protein</topology>
    </subcellularLocation>
</comment>
<dbReference type="PANTHER" id="PTHR42643">
    <property type="entry name" value="IONOTROPIC RECEPTOR 20A-RELATED"/>
    <property type="match status" value="1"/>
</dbReference>
<comment type="caution">
    <text evidence="9">The sequence shown here is derived from an EMBL/GenBank/DDBJ whole genome shotgun (WGS) entry which is preliminary data.</text>
</comment>
<evidence type="ECO:0000313" key="10">
    <source>
        <dbReference type="Proteomes" id="UP001378592"/>
    </source>
</evidence>
<keyword evidence="5 8" id="KW-0472">Membrane</keyword>
<evidence type="ECO:0000256" key="3">
    <source>
        <dbReference type="ARBA" id="ARBA00022692"/>
    </source>
</evidence>
<accession>A0AAN9Z5R1</accession>
<protein>
    <recommendedName>
        <fullName evidence="11">Ionotropic receptor</fullName>
    </recommendedName>
</protein>
<evidence type="ECO:0000256" key="7">
    <source>
        <dbReference type="ARBA" id="ARBA00023180"/>
    </source>
</evidence>
<evidence type="ECO:0000256" key="2">
    <source>
        <dbReference type="ARBA" id="ARBA00022475"/>
    </source>
</evidence>
<keyword evidence="7" id="KW-0325">Glycoprotein</keyword>
<dbReference type="AlphaFoldDB" id="A0AAN9Z5R1"/>
<dbReference type="EMBL" id="JAZDUA010000171">
    <property type="protein sequence ID" value="KAK7865606.1"/>
    <property type="molecule type" value="Genomic_DNA"/>
</dbReference>
<organism evidence="9 10">
    <name type="scientific">Gryllus longicercus</name>
    <dbReference type="NCBI Taxonomy" id="2509291"/>
    <lineage>
        <taxon>Eukaryota</taxon>
        <taxon>Metazoa</taxon>
        <taxon>Ecdysozoa</taxon>
        <taxon>Arthropoda</taxon>
        <taxon>Hexapoda</taxon>
        <taxon>Insecta</taxon>
        <taxon>Pterygota</taxon>
        <taxon>Neoptera</taxon>
        <taxon>Polyneoptera</taxon>
        <taxon>Orthoptera</taxon>
        <taxon>Ensifera</taxon>
        <taxon>Gryllidea</taxon>
        <taxon>Grylloidea</taxon>
        <taxon>Gryllidae</taxon>
        <taxon>Gryllinae</taxon>
        <taxon>Gryllus</taxon>
    </lineage>
</organism>
<keyword evidence="10" id="KW-1185">Reference proteome</keyword>
<sequence length="359" mass="39219">MVSRFKNASCLQVPFSQLTQSLLNGTAHVSGNAWWQKPGSPAGYLYPHRLDDLCVVVKRRRRVQQSILQSFSADTWTATGASLAAFAGALRLIGRRNVFLEVVDAFINGGFVARKSDRRANLLLLLLSAFGLVMVSAFTGRFMGFLAVLGEPHQMQTLVDVARYASRVYGLEYIPLLLKDVEKNDVVWKLVAKFQTTKAEEAKATMLRDFSSEETSTAYIISMSQARVFLEGNLWDASSGTTLGYQVPQCLLSPGYRSFMTQPHWAYKQKFDTLLQGIVEAGIYLKIKSDVWFTYRAKALVRLGPALPSSASHAPASEEPKPLGLSALVEPAAVLGVGALAATIGFAVEVLMGTLVSSV</sequence>
<feature type="transmembrane region" description="Helical" evidence="8">
    <location>
        <begin position="122"/>
        <end position="149"/>
    </location>
</feature>
<gene>
    <name evidence="9" type="ORF">R5R35_012682</name>
</gene>
<reference evidence="9 10" key="1">
    <citation type="submission" date="2024-03" db="EMBL/GenBank/DDBJ databases">
        <title>The genome assembly and annotation of the cricket Gryllus longicercus Weissman &amp; Gray.</title>
        <authorList>
            <person name="Szrajer S."/>
            <person name="Gray D."/>
            <person name="Ylla G."/>
        </authorList>
    </citation>
    <scope>NUCLEOTIDE SEQUENCE [LARGE SCALE GENOMIC DNA]</scope>
    <source>
        <strain evidence="9">DAG 2021-001</strain>
        <tissue evidence="9">Whole body minus gut</tissue>
    </source>
</reference>
<name>A0AAN9Z5R1_9ORTH</name>
<evidence type="ECO:0000256" key="1">
    <source>
        <dbReference type="ARBA" id="ARBA00004651"/>
    </source>
</evidence>
<evidence type="ECO:0000256" key="8">
    <source>
        <dbReference type="SAM" id="Phobius"/>
    </source>
</evidence>
<dbReference type="PANTHER" id="PTHR42643:SF39">
    <property type="entry name" value="IONOTROPIC RECEPTOR 56A-RELATED"/>
    <property type="match status" value="1"/>
</dbReference>
<evidence type="ECO:0000256" key="4">
    <source>
        <dbReference type="ARBA" id="ARBA00022989"/>
    </source>
</evidence>
<evidence type="ECO:0000256" key="5">
    <source>
        <dbReference type="ARBA" id="ARBA00023136"/>
    </source>
</evidence>
<keyword evidence="4 8" id="KW-1133">Transmembrane helix</keyword>
<dbReference type="Proteomes" id="UP001378592">
    <property type="component" value="Unassembled WGS sequence"/>
</dbReference>
<dbReference type="InterPro" id="IPR052192">
    <property type="entry name" value="Insect_Ionotropic_Sensory_Rcpt"/>
</dbReference>
<keyword evidence="3 8" id="KW-0812">Transmembrane</keyword>